<proteinExistence type="predicted"/>
<reference evidence="1" key="1">
    <citation type="submission" date="2021-08" db="EMBL/GenBank/DDBJ databases">
        <title>Novel anaerobic bacterium isolated from sea squirt in East Sea, Republic of Korea.</title>
        <authorList>
            <person name="Nguyen T.H."/>
            <person name="Li Z."/>
            <person name="Lee Y.-J."/>
            <person name="Ko J."/>
            <person name="Kim S.-G."/>
        </authorList>
    </citation>
    <scope>NUCLEOTIDE SEQUENCE</scope>
    <source>
        <strain evidence="1">KCTC 25031</strain>
    </source>
</reference>
<name>A0AC61NJC9_9BACT</name>
<keyword evidence="2" id="KW-1185">Reference proteome</keyword>
<accession>A0AC61NJC9</accession>
<sequence length="180" mass="20491">MKINIKYWMRTIHRDVGFLMVGITIVYAFSGILLNHMNGKNPSYETLEAQLTLDKGLSSSQLNAQWKSNETLPPLRKSVVIDSVLIRLYLEGGIGAYNCKTGELDYQISRKRPVIYWMNNLHYNRIKGWSWTADIFAISLIFLAISGILMVPGKKGIKGRGKWYLIAGILIPLLYVLLNK</sequence>
<gene>
    <name evidence="1" type="ORF">K4L44_08490</name>
</gene>
<evidence type="ECO:0000313" key="1">
    <source>
        <dbReference type="EMBL" id="QZE15854.1"/>
    </source>
</evidence>
<evidence type="ECO:0000313" key="2">
    <source>
        <dbReference type="Proteomes" id="UP000826212"/>
    </source>
</evidence>
<protein>
    <submittedName>
        <fullName evidence="1">PepSY-associated TM helix domain-containing protein</fullName>
    </submittedName>
</protein>
<dbReference type="EMBL" id="CP081303">
    <property type="protein sequence ID" value="QZE15854.1"/>
    <property type="molecule type" value="Genomic_DNA"/>
</dbReference>
<dbReference type="Proteomes" id="UP000826212">
    <property type="component" value="Chromosome"/>
</dbReference>
<organism evidence="1 2">
    <name type="scientific">Halosquirtibacter laminarini</name>
    <dbReference type="NCBI Taxonomy" id="3374600"/>
    <lineage>
        <taxon>Bacteria</taxon>
        <taxon>Pseudomonadati</taxon>
        <taxon>Bacteroidota</taxon>
        <taxon>Bacteroidia</taxon>
        <taxon>Marinilabiliales</taxon>
        <taxon>Prolixibacteraceae</taxon>
        <taxon>Halosquirtibacter</taxon>
    </lineage>
</organism>